<dbReference type="Gene3D" id="1.25.10.10">
    <property type="entry name" value="Leucine-rich Repeat Variant"/>
    <property type="match status" value="1"/>
</dbReference>
<dbReference type="InterPro" id="IPR011989">
    <property type="entry name" value="ARM-like"/>
</dbReference>
<evidence type="ECO:0000256" key="2">
    <source>
        <dbReference type="SAM" id="SignalP"/>
    </source>
</evidence>
<reference evidence="3 4" key="2">
    <citation type="submission" date="2019-11" db="EMBL/GenBank/DDBJ databases">
        <title>A de novo genome assembly of a pear dwarfing rootstock.</title>
        <authorList>
            <person name="Wang F."/>
            <person name="Wang J."/>
            <person name="Li S."/>
            <person name="Zhang Y."/>
            <person name="Fang M."/>
            <person name="Ma L."/>
            <person name="Zhao Y."/>
            <person name="Jiang S."/>
        </authorList>
    </citation>
    <scope>NUCLEOTIDE SEQUENCE [LARGE SCALE GENOMIC DNA]</scope>
    <source>
        <strain evidence="3">S2</strain>
        <tissue evidence="3">Leaf</tissue>
    </source>
</reference>
<dbReference type="AlphaFoldDB" id="A0A5N5GZU8"/>
<dbReference type="Proteomes" id="UP000327157">
    <property type="component" value="Unassembled WGS sequence"/>
</dbReference>
<protein>
    <submittedName>
        <fullName evidence="3">U-box domain-containing protein 11-like</fullName>
    </submittedName>
</protein>
<evidence type="ECO:0000313" key="3">
    <source>
        <dbReference type="EMBL" id="KAB2621155.1"/>
    </source>
</evidence>
<comment type="caution">
    <text evidence="3">The sequence shown here is derived from an EMBL/GenBank/DDBJ whole genome shotgun (WGS) entry which is preliminary data.</text>
</comment>
<feature type="signal peptide" evidence="2">
    <location>
        <begin position="1"/>
        <end position="17"/>
    </location>
</feature>
<evidence type="ECO:0000313" key="4">
    <source>
        <dbReference type="Proteomes" id="UP000327157"/>
    </source>
</evidence>
<dbReference type="InterPro" id="IPR016024">
    <property type="entry name" value="ARM-type_fold"/>
</dbReference>
<keyword evidence="2" id="KW-0732">Signal</keyword>
<sequence length="117" mass="12766">MLQRHFSICAFIRATRAGLVTALLKMLTDSIMVDEALTIISVLANHQEAKVTIVKTGTIPNAAAILLALCKRGKESLACIVRRSGMMPLTELARSGTVRAKRKATSLLEHLQKVQQL</sequence>
<dbReference type="PANTHER" id="PTHR23315">
    <property type="entry name" value="U BOX DOMAIN-CONTAINING"/>
    <property type="match status" value="1"/>
</dbReference>
<feature type="chain" id="PRO_5024352867" evidence="2">
    <location>
        <begin position="18"/>
        <end position="117"/>
    </location>
</feature>
<dbReference type="OrthoDB" id="7537227at2759"/>
<dbReference type="EMBL" id="SMOL01000240">
    <property type="protein sequence ID" value="KAB2621155.1"/>
    <property type="molecule type" value="Genomic_DNA"/>
</dbReference>
<organism evidence="3 4">
    <name type="scientific">Pyrus ussuriensis x Pyrus communis</name>
    <dbReference type="NCBI Taxonomy" id="2448454"/>
    <lineage>
        <taxon>Eukaryota</taxon>
        <taxon>Viridiplantae</taxon>
        <taxon>Streptophyta</taxon>
        <taxon>Embryophyta</taxon>
        <taxon>Tracheophyta</taxon>
        <taxon>Spermatophyta</taxon>
        <taxon>Magnoliopsida</taxon>
        <taxon>eudicotyledons</taxon>
        <taxon>Gunneridae</taxon>
        <taxon>Pentapetalae</taxon>
        <taxon>rosids</taxon>
        <taxon>fabids</taxon>
        <taxon>Rosales</taxon>
        <taxon>Rosaceae</taxon>
        <taxon>Amygdaloideae</taxon>
        <taxon>Maleae</taxon>
        <taxon>Pyrus</taxon>
    </lineage>
</organism>
<evidence type="ECO:0000256" key="1">
    <source>
        <dbReference type="ARBA" id="ARBA00022786"/>
    </source>
</evidence>
<keyword evidence="1" id="KW-0833">Ubl conjugation pathway</keyword>
<dbReference type="PANTHER" id="PTHR23315:SF52">
    <property type="entry name" value="U-BOX DOMAIN-CONTAINING PROTEIN 10"/>
    <property type="match status" value="1"/>
</dbReference>
<dbReference type="SUPFAM" id="SSF48371">
    <property type="entry name" value="ARM repeat"/>
    <property type="match status" value="1"/>
</dbReference>
<reference evidence="3 4" key="1">
    <citation type="submission" date="2019-09" db="EMBL/GenBank/DDBJ databases">
        <authorList>
            <person name="Ou C."/>
        </authorList>
    </citation>
    <scope>NUCLEOTIDE SEQUENCE [LARGE SCALE GENOMIC DNA]</scope>
    <source>
        <strain evidence="3">S2</strain>
        <tissue evidence="3">Leaf</tissue>
    </source>
</reference>
<keyword evidence="4" id="KW-1185">Reference proteome</keyword>
<accession>A0A5N5GZU8</accession>
<name>A0A5N5GZU8_9ROSA</name>
<proteinExistence type="predicted"/>
<gene>
    <name evidence="3" type="ORF">D8674_037401</name>
</gene>